<evidence type="ECO:0000256" key="1">
    <source>
        <dbReference type="SAM" id="Phobius"/>
    </source>
</evidence>
<reference evidence="3 4" key="1">
    <citation type="submission" date="2019-03" db="EMBL/GenBank/DDBJ databases">
        <title>Genomic Encyclopedia of Type Strains, Phase IV (KMG-IV): sequencing the most valuable type-strain genomes for metagenomic binning, comparative biology and taxonomic classification.</title>
        <authorList>
            <person name="Goeker M."/>
        </authorList>
    </citation>
    <scope>NUCLEOTIDE SEQUENCE [LARGE SCALE GENOMIC DNA]</scope>
    <source>
        <strain evidence="3 4">DSM 18577</strain>
    </source>
</reference>
<name>A0A4R1KH06_9GAMM</name>
<gene>
    <name evidence="3" type="ORF">EV690_0127</name>
</gene>
<dbReference type="Gene3D" id="3.40.50.410">
    <property type="entry name" value="von Willebrand factor, type A domain"/>
    <property type="match status" value="1"/>
</dbReference>
<keyword evidence="1" id="KW-0812">Transmembrane</keyword>
<evidence type="ECO:0000259" key="2">
    <source>
        <dbReference type="PROSITE" id="PS50234"/>
    </source>
</evidence>
<evidence type="ECO:0000313" key="4">
    <source>
        <dbReference type="Proteomes" id="UP000295565"/>
    </source>
</evidence>
<dbReference type="InterPro" id="IPR002035">
    <property type="entry name" value="VWF_A"/>
</dbReference>
<dbReference type="SUPFAM" id="SSF53300">
    <property type="entry name" value="vWA-like"/>
    <property type="match status" value="1"/>
</dbReference>
<comment type="caution">
    <text evidence="3">The sequence shown here is derived from an EMBL/GenBank/DDBJ whole genome shotgun (WGS) entry which is preliminary data.</text>
</comment>
<feature type="domain" description="VWFA" evidence="2">
    <location>
        <begin position="322"/>
        <end position="472"/>
    </location>
</feature>
<proteinExistence type="predicted"/>
<dbReference type="RefSeq" id="WP_131910997.1">
    <property type="nucleotide sequence ID" value="NZ_OU594967.1"/>
</dbReference>
<feature type="transmembrane region" description="Helical" evidence="1">
    <location>
        <begin position="12"/>
        <end position="30"/>
    </location>
</feature>
<accession>A0A4R1KH06</accession>
<dbReference type="InterPro" id="IPR028087">
    <property type="entry name" value="Tad_N"/>
</dbReference>
<sequence>MKYGYRQKGVAAILFVIIFPFFLGFFALTIEGSRYMTDSARLSDVMESAALAVAASVNHDDDKTMVQDYIAATVPQADVKPSDITITTKTCEQIYGSDCGKPGVYDKNGLRFNEYDVSVTSHFVSWFPGNKVVVGFNKNQTLFNKAVARKYQQDSVDVVFVTDFSGSMLNPWANTQKYKGVIDIVKQISGVLGKYNDIVKTSGYKNKAAVVPYDNYTRTLGYSTNEYGGHWETYKDYQVCTFRGFFGHCFHWEWHYSTKWVQSQKDEYGIHVIDSVPCYDNPEYNIPDDSRDRIEGGRQGYPFNSDCVAKYLSVPYFLNDDSYASSSKQSGGDFYQIPLTSDMASLSQQISSFSPYHKGGTSSFEGLLPAVRILASADSTNKKKIIIFLSDGQDNNSATAGDGIGNQLYNNHICDNIRSYFKNKGDELTIAFIGFDYDVTTNPGLTACAGDNNIFQASKNYQEIYNRILELITEKIGHLYNHDYKVNN</sequence>
<dbReference type="CDD" id="cd00198">
    <property type="entry name" value="vWFA"/>
    <property type="match status" value="1"/>
</dbReference>
<dbReference type="AlphaFoldDB" id="A0A4R1KH06"/>
<dbReference type="Proteomes" id="UP000295565">
    <property type="component" value="Unassembled WGS sequence"/>
</dbReference>
<dbReference type="InterPro" id="IPR036465">
    <property type="entry name" value="vWFA_dom_sf"/>
</dbReference>
<dbReference type="OrthoDB" id="5670502at2"/>
<keyword evidence="1" id="KW-0472">Membrane</keyword>
<dbReference type="EMBL" id="SMGD01000001">
    <property type="protein sequence ID" value="TCK64002.1"/>
    <property type="molecule type" value="Genomic_DNA"/>
</dbReference>
<dbReference type="PROSITE" id="PS50234">
    <property type="entry name" value="VWFA"/>
    <property type="match status" value="1"/>
</dbReference>
<organism evidence="3 4">
    <name type="scientific">Celerinatantimonas diazotrophica</name>
    <dbReference type="NCBI Taxonomy" id="412034"/>
    <lineage>
        <taxon>Bacteria</taxon>
        <taxon>Pseudomonadati</taxon>
        <taxon>Pseudomonadota</taxon>
        <taxon>Gammaproteobacteria</taxon>
        <taxon>Celerinatantimonadaceae</taxon>
        <taxon>Celerinatantimonas</taxon>
    </lineage>
</organism>
<evidence type="ECO:0000313" key="3">
    <source>
        <dbReference type="EMBL" id="TCK64002.1"/>
    </source>
</evidence>
<keyword evidence="1" id="KW-1133">Transmembrane helix</keyword>
<protein>
    <submittedName>
        <fullName evidence="3">Flp pilus assembly protein TadG</fullName>
    </submittedName>
</protein>
<keyword evidence="4" id="KW-1185">Reference proteome</keyword>
<dbReference type="Pfam" id="PF13400">
    <property type="entry name" value="Tad"/>
    <property type="match status" value="1"/>
</dbReference>